<evidence type="ECO:0000256" key="1">
    <source>
        <dbReference type="SAM" id="Phobius"/>
    </source>
</evidence>
<keyword evidence="1" id="KW-0812">Transmembrane</keyword>
<protein>
    <recommendedName>
        <fullName evidence="3">NADH-quinone oxidoreductase subunit L</fullName>
    </recommendedName>
</protein>
<proteinExistence type="predicted"/>
<keyword evidence="1" id="KW-0472">Membrane</keyword>
<dbReference type="Gene3D" id="1.20.5.2700">
    <property type="match status" value="1"/>
</dbReference>
<organism evidence="2">
    <name type="scientific">bioreactor metagenome</name>
    <dbReference type="NCBI Taxonomy" id="1076179"/>
    <lineage>
        <taxon>unclassified sequences</taxon>
        <taxon>metagenomes</taxon>
        <taxon>ecological metagenomes</taxon>
    </lineage>
</organism>
<name>A0A645F143_9ZZZZ</name>
<accession>A0A645F143</accession>
<reference evidence="2" key="1">
    <citation type="submission" date="2019-08" db="EMBL/GenBank/DDBJ databases">
        <authorList>
            <person name="Kucharzyk K."/>
            <person name="Murdoch R.W."/>
            <person name="Higgins S."/>
            <person name="Loffler F."/>
        </authorList>
    </citation>
    <scope>NUCLEOTIDE SEQUENCE</scope>
</reference>
<gene>
    <name evidence="2" type="ORF">SDC9_154666</name>
</gene>
<feature type="transmembrane region" description="Helical" evidence="1">
    <location>
        <begin position="70"/>
        <end position="87"/>
    </location>
</feature>
<evidence type="ECO:0008006" key="3">
    <source>
        <dbReference type="Google" id="ProtNLM"/>
    </source>
</evidence>
<keyword evidence="1" id="KW-1133">Transmembrane helix</keyword>
<evidence type="ECO:0000313" key="2">
    <source>
        <dbReference type="EMBL" id="MPN07396.1"/>
    </source>
</evidence>
<dbReference type="EMBL" id="VSSQ01053366">
    <property type="protein sequence ID" value="MPN07396.1"/>
    <property type="molecule type" value="Genomic_DNA"/>
</dbReference>
<dbReference type="AlphaFoldDB" id="A0A645F143"/>
<comment type="caution">
    <text evidence="2">The sequence shown here is derived from an EMBL/GenBank/DDBJ whole genome shotgun (WGS) entry which is preliminary data.</text>
</comment>
<sequence length="88" mass="10152">MRGFYKTAYNRFYIDEVYLFITKKVIFNGISRSFAWFDRHVIDGAMNGLGWLTTRTSGAVRGFQSGSVQWYAWVFLLGTLLITILAII</sequence>